<comment type="caution">
    <text evidence="2">The sequence shown here is derived from an EMBL/GenBank/DDBJ whole genome shotgun (WGS) entry which is preliminary data.</text>
</comment>
<accession>A0A158B7F0</accession>
<keyword evidence="3" id="KW-1185">Reference proteome</keyword>
<dbReference type="Pfam" id="PF24720">
    <property type="entry name" value="DUF7673"/>
    <property type="match status" value="1"/>
</dbReference>
<gene>
    <name evidence="2" type="ORF">AWB78_02376</name>
</gene>
<proteinExistence type="predicted"/>
<dbReference type="AlphaFoldDB" id="A0A158B7F0"/>
<name>A0A158B7F0_9BURK</name>
<dbReference type="EMBL" id="FCOX02000009">
    <property type="protein sequence ID" value="SAK66008.1"/>
    <property type="molecule type" value="Genomic_DNA"/>
</dbReference>
<evidence type="ECO:0000259" key="1">
    <source>
        <dbReference type="Pfam" id="PF24720"/>
    </source>
</evidence>
<organism evidence="2 3">
    <name type="scientific">Caballeronia calidae</name>
    <dbReference type="NCBI Taxonomy" id="1777139"/>
    <lineage>
        <taxon>Bacteria</taxon>
        <taxon>Pseudomonadati</taxon>
        <taxon>Pseudomonadota</taxon>
        <taxon>Betaproteobacteria</taxon>
        <taxon>Burkholderiales</taxon>
        <taxon>Burkholderiaceae</taxon>
        <taxon>Caballeronia</taxon>
    </lineage>
</organism>
<dbReference type="OrthoDB" id="9134432at2"/>
<feature type="domain" description="DUF7673" evidence="1">
    <location>
        <begin position="18"/>
        <end position="101"/>
    </location>
</feature>
<dbReference type="RefSeq" id="WP_157697462.1">
    <property type="nucleotide sequence ID" value="NZ_FCOX02000009.1"/>
</dbReference>
<reference evidence="2" key="1">
    <citation type="submission" date="2016-01" db="EMBL/GenBank/DDBJ databases">
        <authorList>
            <person name="Peeters C."/>
        </authorList>
    </citation>
    <scope>NUCLEOTIDE SEQUENCE</scope>
    <source>
        <strain evidence="2">LMG 29321</strain>
    </source>
</reference>
<protein>
    <recommendedName>
        <fullName evidence="1">DUF7673 domain-containing protein</fullName>
    </recommendedName>
</protein>
<evidence type="ECO:0000313" key="2">
    <source>
        <dbReference type="EMBL" id="SAK66008.1"/>
    </source>
</evidence>
<sequence>MELPGLLPKFERDMGALATHRLLANCLERDGQAAASLADFLLSLYDARVAKLDAYILCRCIEAEHFEDVLFVMRWFRFAENGFDIHHVFGYERGTALMRALMQKFRTGYDK</sequence>
<evidence type="ECO:0000313" key="3">
    <source>
        <dbReference type="Proteomes" id="UP000071859"/>
    </source>
</evidence>
<dbReference type="InterPro" id="IPR056090">
    <property type="entry name" value="DUF7673"/>
</dbReference>
<dbReference type="Proteomes" id="UP000071859">
    <property type="component" value="Unassembled WGS sequence"/>
</dbReference>